<dbReference type="InterPro" id="IPR050553">
    <property type="entry name" value="Thioredoxin_ResA/DsbE_sf"/>
</dbReference>
<dbReference type="Gene3D" id="3.40.30.10">
    <property type="entry name" value="Glutaredoxin"/>
    <property type="match status" value="1"/>
</dbReference>
<dbReference type="PROSITE" id="PS51352">
    <property type="entry name" value="THIOREDOXIN_2"/>
    <property type="match status" value="1"/>
</dbReference>
<dbReference type="EMBL" id="QJJX01000028">
    <property type="protein sequence ID" value="PXX20880.1"/>
    <property type="molecule type" value="Genomic_DNA"/>
</dbReference>
<name>A0A318HW17_9BACT</name>
<proteinExistence type="predicted"/>
<dbReference type="GO" id="GO:0016209">
    <property type="term" value="F:antioxidant activity"/>
    <property type="evidence" value="ECO:0007669"/>
    <property type="project" value="InterPro"/>
</dbReference>
<dbReference type="RefSeq" id="WP_110370398.1">
    <property type="nucleotide sequence ID" value="NZ_QJJX01000028.1"/>
</dbReference>
<dbReference type="SUPFAM" id="SSF52833">
    <property type="entry name" value="Thioredoxin-like"/>
    <property type="match status" value="1"/>
</dbReference>
<keyword evidence="4" id="KW-0676">Redox-active center</keyword>
<evidence type="ECO:0000256" key="1">
    <source>
        <dbReference type="ARBA" id="ARBA00004196"/>
    </source>
</evidence>
<dbReference type="InterPro" id="IPR036249">
    <property type="entry name" value="Thioredoxin-like_sf"/>
</dbReference>
<comment type="subcellular location">
    <subcellularLocation>
        <location evidence="1">Cell envelope</location>
    </subcellularLocation>
</comment>
<dbReference type="GO" id="GO:0016491">
    <property type="term" value="F:oxidoreductase activity"/>
    <property type="evidence" value="ECO:0007669"/>
    <property type="project" value="InterPro"/>
</dbReference>
<dbReference type="InterPro" id="IPR000866">
    <property type="entry name" value="AhpC/TSA"/>
</dbReference>
<dbReference type="PANTHER" id="PTHR42852:SF6">
    <property type="entry name" value="THIOL:DISULFIDE INTERCHANGE PROTEIN DSBE"/>
    <property type="match status" value="1"/>
</dbReference>
<reference evidence="7 8" key="1">
    <citation type="submission" date="2018-05" db="EMBL/GenBank/DDBJ databases">
        <title>Genomic Encyclopedia of Type Strains, Phase I: the one thousand microbial genomes (KMG-I) project.</title>
        <authorList>
            <person name="Kyrpides N."/>
        </authorList>
    </citation>
    <scope>NUCLEOTIDE SEQUENCE [LARGE SCALE GENOMIC DNA]</scope>
    <source>
        <strain evidence="7 8">DSM 15611</strain>
    </source>
</reference>
<sequence>MHTKHALPLLLLAYSLTTGAQRQFVITGTMLNDSLCYSEATVKKVYLTHEVNSQEVVIDSATVMNKQFSFKGEAPEVVTPYTITGFDNGAVQLFLEPGNIVIQPFNAQYPSHAKVEGTLANNTIAEYQRLTDEMGKKGMQRLDSMKRGMSLGELANKMMMERYQWSANCANSFDLQAATMHFVCQHLNSPVVLYIIKNQLLQYFKPEIIESQLFSAIPAETRKHPIYKKLINLVRASNMQIGNPAPDVEGETPDGKTLSLSQFRGKYVLLDFWASWCAPCRREFAFIKRALKTTGDKAQFVVLSYSIDSKKKDWTDCITKNKIANDDWQHITTLKGWDSEALKLYNATSVPCTILISPKGNIVGYDLRGEQLINTVKRLKNGEQRHD</sequence>
<dbReference type="InterPro" id="IPR013766">
    <property type="entry name" value="Thioredoxin_domain"/>
</dbReference>
<evidence type="ECO:0000256" key="3">
    <source>
        <dbReference type="ARBA" id="ARBA00023157"/>
    </source>
</evidence>
<dbReference type="Pfam" id="PF14289">
    <property type="entry name" value="DUF4369"/>
    <property type="match status" value="1"/>
</dbReference>
<feature type="signal peptide" evidence="5">
    <location>
        <begin position="1"/>
        <end position="20"/>
    </location>
</feature>
<dbReference type="Proteomes" id="UP000248314">
    <property type="component" value="Unassembled WGS sequence"/>
</dbReference>
<feature type="domain" description="Thioredoxin" evidence="6">
    <location>
        <begin position="239"/>
        <end position="385"/>
    </location>
</feature>
<keyword evidence="2" id="KW-0201">Cytochrome c-type biogenesis</keyword>
<evidence type="ECO:0000256" key="4">
    <source>
        <dbReference type="ARBA" id="ARBA00023284"/>
    </source>
</evidence>
<keyword evidence="8" id="KW-1185">Reference proteome</keyword>
<dbReference type="PANTHER" id="PTHR42852">
    <property type="entry name" value="THIOL:DISULFIDE INTERCHANGE PROTEIN DSBE"/>
    <property type="match status" value="1"/>
</dbReference>
<dbReference type="Pfam" id="PF00578">
    <property type="entry name" value="AhpC-TSA"/>
    <property type="match status" value="1"/>
</dbReference>
<dbReference type="GO" id="GO:0030313">
    <property type="term" value="C:cell envelope"/>
    <property type="evidence" value="ECO:0007669"/>
    <property type="project" value="UniProtKB-SubCell"/>
</dbReference>
<dbReference type="CDD" id="cd02966">
    <property type="entry name" value="TlpA_like_family"/>
    <property type="match status" value="1"/>
</dbReference>
<dbReference type="InterPro" id="IPR025380">
    <property type="entry name" value="DUF4369"/>
</dbReference>
<evidence type="ECO:0000256" key="2">
    <source>
        <dbReference type="ARBA" id="ARBA00022748"/>
    </source>
</evidence>
<dbReference type="InterPro" id="IPR017937">
    <property type="entry name" value="Thioredoxin_CS"/>
</dbReference>
<dbReference type="STRING" id="1122991.GCA_000613445_01129"/>
<dbReference type="AlphaFoldDB" id="A0A318HW17"/>
<evidence type="ECO:0000256" key="5">
    <source>
        <dbReference type="SAM" id="SignalP"/>
    </source>
</evidence>
<keyword evidence="3" id="KW-1015">Disulfide bond</keyword>
<evidence type="ECO:0000313" key="8">
    <source>
        <dbReference type="Proteomes" id="UP000248314"/>
    </source>
</evidence>
<dbReference type="GO" id="GO:0017004">
    <property type="term" value="P:cytochrome complex assembly"/>
    <property type="evidence" value="ECO:0007669"/>
    <property type="project" value="UniProtKB-KW"/>
</dbReference>
<protein>
    <submittedName>
        <fullName evidence="7">Peroxiredoxin</fullName>
    </submittedName>
</protein>
<evidence type="ECO:0000259" key="6">
    <source>
        <dbReference type="PROSITE" id="PS51352"/>
    </source>
</evidence>
<organism evidence="7 8">
    <name type="scientific">Hoylesella shahii DSM 15611 = JCM 12083</name>
    <dbReference type="NCBI Taxonomy" id="1122991"/>
    <lineage>
        <taxon>Bacteria</taxon>
        <taxon>Pseudomonadati</taxon>
        <taxon>Bacteroidota</taxon>
        <taxon>Bacteroidia</taxon>
        <taxon>Bacteroidales</taxon>
        <taxon>Prevotellaceae</taxon>
        <taxon>Hoylesella</taxon>
    </lineage>
</organism>
<keyword evidence="5" id="KW-0732">Signal</keyword>
<evidence type="ECO:0000313" key="7">
    <source>
        <dbReference type="EMBL" id="PXX20880.1"/>
    </source>
</evidence>
<dbReference type="PROSITE" id="PS00194">
    <property type="entry name" value="THIOREDOXIN_1"/>
    <property type="match status" value="1"/>
</dbReference>
<feature type="chain" id="PRO_5016463906" evidence="5">
    <location>
        <begin position="21"/>
        <end position="387"/>
    </location>
</feature>
<comment type="caution">
    <text evidence="7">The sequence shown here is derived from an EMBL/GenBank/DDBJ whole genome shotgun (WGS) entry which is preliminary data.</text>
</comment>
<accession>A0A318HW17</accession>
<gene>
    <name evidence="7" type="ORF">EJ73_02132</name>
</gene>